<reference evidence="2" key="1">
    <citation type="submission" date="2016-10" db="EMBL/GenBank/DDBJ databases">
        <authorList>
            <person name="Varghese N."/>
            <person name="Submissions S."/>
        </authorList>
    </citation>
    <scope>NUCLEOTIDE SEQUENCE [LARGE SCALE GENOMIC DNA]</scope>
    <source>
        <strain evidence="2">KHC7</strain>
    </source>
</reference>
<evidence type="ECO:0000313" key="1">
    <source>
        <dbReference type="EMBL" id="SDF34406.1"/>
    </source>
</evidence>
<name>A0A1G7KB81_9BACT</name>
<dbReference type="AlphaFoldDB" id="A0A1G7KB81"/>
<accession>A0A1G7KB81</accession>
<proteinExistence type="predicted"/>
<organism evidence="1 2">
    <name type="scientific">Desulfovibrio legallii</name>
    <dbReference type="NCBI Taxonomy" id="571438"/>
    <lineage>
        <taxon>Bacteria</taxon>
        <taxon>Pseudomonadati</taxon>
        <taxon>Thermodesulfobacteriota</taxon>
        <taxon>Desulfovibrionia</taxon>
        <taxon>Desulfovibrionales</taxon>
        <taxon>Desulfovibrionaceae</taxon>
        <taxon>Desulfovibrio</taxon>
    </lineage>
</organism>
<keyword evidence="2" id="KW-1185">Reference proteome</keyword>
<dbReference type="EMBL" id="FNBX01000004">
    <property type="protein sequence ID" value="SDF34406.1"/>
    <property type="molecule type" value="Genomic_DNA"/>
</dbReference>
<dbReference type="STRING" id="571438.SAMN05192586_10437"/>
<sequence>MKRHRNEEQRLLLDDICDSKDPAVRDFMTRTLIEEMDKAQKRALIRTAYKFKHMLSPQMQQRLVAQYPAQAIAASA</sequence>
<gene>
    <name evidence="1" type="ORF">SAMN05192586_10437</name>
</gene>
<dbReference type="Proteomes" id="UP000199355">
    <property type="component" value="Unassembled WGS sequence"/>
</dbReference>
<protein>
    <submittedName>
        <fullName evidence="1">Uncharacterized protein</fullName>
    </submittedName>
</protein>
<evidence type="ECO:0000313" key="2">
    <source>
        <dbReference type="Proteomes" id="UP000199355"/>
    </source>
</evidence>
<dbReference type="RefSeq" id="WP_257243124.1">
    <property type="nucleotide sequence ID" value="NZ_FNBX01000004.1"/>
</dbReference>